<proteinExistence type="predicted"/>
<dbReference type="Proteomes" id="UP000238882">
    <property type="component" value="Unassembled WGS sequence"/>
</dbReference>
<sequence>MTKIKSVFLLFIFLFFKIGVAHSLSHSFSHDNLDNCEQCILIVDANKTQTFDYAKSSYNNEPAKEFYTSKTITLSYKNPFVRKNHLFFFFNKPPPTL</sequence>
<accession>A0A2S7WRQ3</accession>
<protein>
    <submittedName>
        <fullName evidence="1">Uncharacterized protein</fullName>
    </submittedName>
</protein>
<comment type="caution">
    <text evidence="1">The sequence shown here is derived from an EMBL/GenBank/DDBJ whole genome shotgun (WGS) entry which is preliminary data.</text>
</comment>
<keyword evidence="2" id="KW-1185">Reference proteome</keyword>
<organism evidence="1 2">
    <name type="scientific">Polaribacter porphyrae</name>
    <dbReference type="NCBI Taxonomy" id="1137780"/>
    <lineage>
        <taxon>Bacteria</taxon>
        <taxon>Pseudomonadati</taxon>
        <taxon>Bacteroidota</taxon>
        <taxon>Flavobacteriia</taxon>
        <taxon>Flavobacteriales</taxon>
        <taxon>Flavobacteriaceae</taxon>
    </lineage>
</organism>
<evidence type="ECO:0000313" key="2">
    <source>
        <dbReference type="Proteomes" id="UP000238882"/>
    </source>
</evidence>
<dbReference type="EMBL" id="MSCN01000001">
    <property type="protein sequence ID" value="PQJ79992.1"/>
    <property type="molecule type" value="Genomic_DNA"/>
</dbReference>
<gene>
    <name evidence="1" type="ORF">BTO18_12780</name>
</gene>
<evidence type="ECO:0000313" key="1">
    <source>
        <dbReference type="EMBL" id="PQJ79992.1"/>
    </source>
</evidence>
<dbReference type="AlphaFoldDB" id="A0A2S7WRQ3"/>
<reference evidence="1 2" key="1">
    <citation type="submission" date="2016-12" db="EMBL/GenBank/DDBJ databases">
        <title>Trade-off between light-utilization and light-protection in marine flavobacteria.</title>
        <authorList>
            <person name="Kumagai Y."/>
            <person name="Yoshizawa S."/>
            <person name="Kogure K."/>
            <person name="Iwasaki W."/>
        </authorList>
    </citation>
    <scope>NUCLEOTIDE SEQUENCE [LARGE SCALE GENOMIC DNA]</scope>
    <source>
        <strain evidence="1 2">NBRC 108759</strain>
    </source>
</reference>
<name>A0A2S7WRQ3_9FLAO</name>